<accession>R4PW17</accession>
<reference evidence="2 3" key="1">
    <citation type="journal article" date="2013" name="Nat. Biotechnol.">
        <title>Genome sequences of rare, uncultured bacteria obtained by differential coverage binning of multiple metagenomes.</title>
        <authorList>
            <person name="Albertsen M."/>
            <person name="Hugenholtz P."/>
            <person name="Skarshewski A."/>
            <person name="Nielsen K.L."/>
            <person name="Tyson G.W."/>
            <person name="Nielsen P.H."/>
        </authorList>
    </citation>
    <scope>NUCLEOTIDE SEQUENCE [LARGE SCALE GENOMIC DNA]</scope>
    <source>
        <strain evidence="2">TM71</strain>
    </source>
</reference>
<dbReference type="STRING" id="1332188.L336_0233"/>
<dbReference type="InterPro" id="IPR036388">
    <property type="entry name" value="WH-like_DNA-bd_sf"/>
</dbReference>
<proteinExistence type="predicted"/>
<name>R4PW17_9BACT</name>
<dbReference type="Pfam" id="PF03551">
    <property type="entry name" value="PadR"/>
    <property type="match status" value="1"/>
</dbReference>
<sequence>MINISTSLQNKLSCAILLYKIATDYQKGCMELNSQLLKGVLDGGILLAISARGELYGYELCSALATYGFDTVRSGSIYPALLRLERDGHIDSVLRSSPVGPDRKYYRITEKGIEYMQQFIEFWESMNQSINQLIREVQ</sequence>
<keyword evidence="3" id="KW-1185">Reference proteome</keyword>
<evidence type="ECO:0000313" key="2">
    <source>
        <dbReference type="EMBL" id="AGL61942.1"/>
    </source>
</evidence>
<dbReference type="PANTHER" id="PTHR33169">
    <property type="entry name" value="PADR-FAMILY TRANSCRIPTIONAL REGULATOR"/>
    <property type="match status" value="1"/>
</dbReference>
<dbReference type="SUPFAM" id="SSF46785">
    <property type="entry name" value="Winged helix' DNA-binding domain"/>
    <property type="match status" value="1"/>
</dbReference>
<dbReference type="AlphaFoldDB" id="R4PW17"/>
<evidence type="ECO:0000259" key="1">
    <source>
        <dbReference type="Pfam" id="PF03551"/>
    </source>
</evidence>
<organism evidence="2 3">
    <name type="scientific">Candidatus Saccharimonas aalborgensis</name>
    <dbReference type="NCBI Taxonomy" id="1332188"/>
    <lineage>
        <taxon>Bacteria</taxon>
        <taxon>Candidatus Saccharimonadota</taxon>
        <taxon>Candidatus Saccharimonadia</taxon>
        <taxon>Candidatus Saccharimonadales</taxon>
        <taxon>Candidatus Saccharimonadaceae</taxon>
        <taxon>Candidatus Saccharimonas</taxon>
    </lineage>
</organism>
<dbReference type="PANTHER" id="PTHR33169:SF25">
    <property type="entry name" value="DNA-BINDING PROTEIN YIZB-RELATED"/>
    <property type="match status" value="1"/>
</dbReference>
<feature type="domain" description="Transcription regulator PadR N-terminal" evidence="1">
    <location>
        <begin position="46"/>
        <end position="117"/>
    </location>
</feature>
<dbReference type="KEGG" id="saal:L336_0233"/>
<gene>
    <name evidence="2" type="ORF">L336_0233</name>
</gene>
<dbReference type="InterPro" id="IPR005149">
    <property type="entry name" value="Tscrpt_reg_PadR_N"/>
</dbReference>
<protein>
    <submittedName>
        <fullName evidence="2">Putative PadR family transcriptional regulator</fullName>
    </submittedName>
</protein>
<dbReference type="InterPro" id="IPR052509">
    <property type="entry name" value="Metal_resp_DNA-bind_regulator"/>
</dbReference>
<dbReference type="Proteomes" id="UP000013893">
    <property type="component" value="Chromosome"/>
</dbReference>
<evidence type="ECO:0000313" key="3">
    <source>
        <dbReference type="Proteomes" id="UP000013893"/>
    </source>
</evidence>
<dbReference type="Gene3D" id="1.10.10.10">
    <property type="entry name" value="Winged helix-like DNA-binding domain superfamily/Winged helix DNA-binding domain"/>
    <property type="match status" value="1"/>
</dbReference>
<dbReference type="InterPro" id="IPR036390">
    <property type="entry name" value="WH_DNA-bd_sf"/>
</dbReference>
<dbReference type="EMBL" id="CP005957">
    <property type="protein sequence ID" value="AGL61942.1"/>
    <property type="molecule type" value="Genomic_DNA"/>
</dbReference>
<dbReference type="HOGENOM" id="CLU_063440_3_1_0"/>